<keyword evidence="1" id="KW-0175">Coiled coil</keyword>
<gene>
    <name evidence="2" type="ORF">FGG12_17595</name>
</gene>
<dbReference type="EMBL" id="VCIZ01000010">
    <property type="protein sequence ID" value="TSP11451.1"/>
    <property type="molecule type" value="Genomic_DNA"/>
</dbReference>
<evidence type="ECO:0000313" key="3">
    <source>
        <dbReference type="Proteomes" id="UP000318943"/>
    </source>
</evidence>
<sequence>MKLKPFRELIAMSKEKLDEALAPIRAKQVQSQAELEMAKIDEQLVSAEAEIQELCSQKQIDFPKLLAIMDKYDLAERRKKQYRKILSDLFPA</sequence>
<reference evidence="2 3" key="1">
    <citation type="submission" date="2019-05" db="EMBL/GenBank/DDBJ databases">
        <title>Whole genome sequence analysis of Cupriavidus campinensis S14E4C strain.</title>
        <authorList>
            <person name="Abbaszade G."/>
            <person name="Szabo A."/>
            <person name="Toumi M."/>
            <person name="Toth E."/>
        </authorList>
    </citation>
    <scope>NUCLEOTIDE SEQUENCE [LARGE SCALE GENOMIC DNA]</scope>
    <source>
        <strain evidence="2 3">S14E4C</strain>
    </source>
</reference>
<name>A0ABY3EKK3_9BURK</name>
<dbReference type="Proteomes" id="UP000318943">
    <property type="component" value="Unassembled WGS sequence"/>
</dbReference>
<evidence type="ECO:0000313" key="2">
    <source>
        <dbReference type="EMBL" id="TSP11451.1"/>
    </source>
</evidence>
<evidence type="ECO:0000256" key="1">
    <source>
        <dbReference type="SAM" id="Coils"/>
    </source>
</evidence>
<dbReference type="RefSeq" id="WP_144199557.1">
    <property type="nucleotide sequence ID" value="NZ_VCIZ01000010.1"/>
</dbReference>
<organism evidence="2 3">
    <name type="scientific">Cupriavidus campinensis</name>
    <dbReference type="NCBI Taxonomy" id="151783"/>
    <lineage>
        <taxon>Bacteria</taxon>
        <taxon>Pseudomonadati</taxon>
        <taxon>Pseudomonadota</taxon>
        <taxon>Betaproteobacteria</taxon>
        <taxon>Burkholderiales</taxon>
        <taxon>Burkholderiaceae</taxon>
        <taxon>Cupriavidus</taxon>
    </lineage>
</organism>
<protein>
    <submittedName>
        <fullName evidence="2">Uncharacterized protein</fullName>
    </submittedName>
</protein>
<keyword evidence="3" id="KW-1185">Reference proteome</keyword>
<accession>A0ABY3EKK3</accession>
<comment type="caution">
    <text evidence="2">The sequence shown here is derived from an EMBL/GenBank/DDBJ whole genome shotgun (WGS) entry which is preliminary data.</text>
</comment>
<proteinExistence type="predicted"/>
<feature type="coiled-coil region" evidence="1">
    <location>
        <begin position="30"/>
        <end position="57"/>
    </location>
</feature>